<feature type="transmembrane region" description="Helical" evidence="1">
    <location>
        <begin position="71"/>
        <end position="89"/>
    </location>
</feature>
<dbReference type="AlphaFoldDB" id="A0A2S6I8I1"/>
<keyword evidence="1" id="KW-0472">Membrane</keyword>
<accession>A0A2S6I8I1</accession>
<dbReference type="Proteomes" id="UP000237662">
    <property type="component" value="Unassembled WGS sequence"/>
</dbReference>
<keyword evidence="1" id="KW-1133">Transmembrane helix</keyword>
<keyword evidence="3" id="KW-1185">Reference proteome</keyword>
<evidence type="ECO:0000313" key="2">
    <source>
        <dbReference type="EMBL" id="PPK87804.1"/>
    </source>
</evidence>
<evidence type="ECO:0000256" key="1">
    <source>
        <dbReference type="SAM" id="Phobius"/>
    </source>
</evidence>
<dbReference type="OrthoDB" id="1098521at2"/>
<comment type="caution">
    <text evidence="2">The sequence shown here is derived from an EMBL/GenBank/DDBJ whole genome shotgun (WGS) entry which is preliminary data.</text>
</comment>
<dbReference type="RefSeq" id="WP_104418388.1">
    <property type="nucleotide sequence ID" value="NZ_PTJC01000005.1"/>
</dbReference>
<proteinExistence type="predicted"/>
<reference evidence="2 3" key="1">
    <citation type="submission" date="2018-02" db="EMBL/GenBank/DDBJ databases">
        <title>Genomic Encyclopedia of Archaeal and Bacterial Type Strains, Phase II (KMG-II): from individual species to whole genera.</title>
        <authorList>
            <person name="Goeker M."/>
        </authorList>
    </citation>
    <scope>NUCLEOTIDE SEQUENCE [LARGE SCALE GENOMIC DNA]</scope>
    <source>
        <strain evidence="2 3">DSM 29526</strain>
    </source>
</reference>
<sequence>MKHAQATELIERYFAGSTSLEEEAALKAYFRNGDVAPQLQHYAPLFHYWEAELATTAPPKRTAPVRKLPRRLLAVAAAILLLLTVQFVHRQQAPDVTGFPVAQRQPVDWSRHEITDEKEAMRFLKKVLKNTSENLTKAPEITIRELREVERILD</sequence>
<gene>
    <name evidence="2" type="ORF">CLV84_0757</name>
</gene>
<evidence type="ECO:0000313" key="3">
    <source>
        <dbReference type="Proteomes" id="UP000237662"/>
    </source>
</evidence>
<dbReference type="EMBL" id="PTJC01000005">
    <property type="protein sequence ID" value="PPK87804.1"/>
    <property type="molecule type" value="Genomic_DNA"/>
</dbReference>
<keyword evidence="1" id="KW-0812">Transmembrane</keyword>
<protein>
    <submittedName>
        <fullName evidence="2">Uncharacterized protein</fullName>
    </submittedName>
</protein>
<name>A0A2S6I8I1_9BACT</name>
<organism evidence="2 3">
    <name type="scientific">Neolewinella xylanilytica</name>
    <dbReference type="NCBI Taxonomy" id="1514080"/>
    <lineage>
        <taxon>Bacteria</taxon>
        <taxon>Pseudomonadati</taxon>
        <taxon>Bacteroidota</taxon>
        <taxon>Saprospiria</taxon>
        <taxon>Saprospirales</taxon>
        <taxon>Lewinellaceae</taxon>
        <taxon>Neolewinella</taxon>
    </lineage>
</organism>